<dbReference type="Proteomes" id="UP000242381">
    <property type="component" value="Unassembled WGS sequence"/>
</dbReference>
<name>A0A1X0S060_RHIZD</name>
<sequence length="53" mass="6115">MSETFDLTRFALEGFEDESPTLYAPENRLMLRTLPWGVTYVVTMQCHTTKVST</sequence>
<gene>
    <name evidence="1" type="ORF">BCV71DRAFT_264582</name>
</gene>
<protein>
    <submittedName>
        <fullName evidence="1">Uncharacterized protein</fullName>
    </submittedName>
</protein>
<dbReference type="EMBL" id="KV921350">
    <property type="protein sequence ID" value="ORE17624.1"/>
    <property type="molecule type" value="Genomic_DNA"/>
</dbReference>
<evidence type="ECO:0000313" key="2">
    <source>
        <dbReference type="Proteomes" id="UP000242381"/>
    </source>
</evidence>
<accession>A0A1X0S060</accession>
<dbReference type="AlphaFoldDB" id="A0A1X0S060"/>
<proteinExistence type="predicted"/>
<reference evidence="1 2" key="1">
    <citation type="journal article" date="2016" name="Proc. Natl. Acad. Sci. U.S.A.">
        <title>Lipid metabolic changes in an early divergent fungus govern the establishment of a mutualistic symbiosis with endobacteria.</title>
        <authorList>
            <person name="Lastovetsky O.A."/>
            <person name="Gaspar M.L."/>
            <person name="Mondo S.J."/>
            <person name="LaButti K.M."/>
            <person name="Sandor L."/>
            <person name="Grigoriev I.V."/>
            <person name="Henry S.A."/>
            <person name="Pawlowska T.E."/>
        </authorList>
    </citation>
    <scope>NUCLEOTIDE SEQUENCE [LARGE SCALE GENOMIC DNA]</scope>
    <source>
        <strain evidence="1 2">ATCC 11559</strain>
    </source>
</reference>
<organism evidence="1 2">
    <name type="scientific">Rhizopus microsporus</name>
    <dbReference type="NCBI Taxonomy" id="58291"/>
    <lineage>
        <taxon>Eukaryota</taxon>
        <taxon>Fungi</taxon>
        <taxon>Fungi incertae sedis</taxon>
        <taxon>Mucoromycota</taxon>
        <taxon>Mucoromycotina</taxon>
        <taxon>Mucoromycetes</taxon>
        <taxon>Mucorales</taxon>
        <taxon>Mucorineae</taxon>
        <taxon>Rhizopodaceae</taxon>
        <taxon>Rhizopus</taxon>
    </lineage>
</organism>
<evidence type="ECO:0000313" key="1">
    <source>
        <dbReference type="EMBL" id="ORE17624.1"/>
    </source>
</evidence>